<sequence length="429" mass="46198">MFKLGSPKGSPTTVKDTKNDGGLFLLEVLIDKVTFEKSPCFSDKDFRTCVTIAAPAVQTLEICDDEPGASVAKSGGPFVKTFNSGKSCMFSLPDAEITKAMSNFPIQVTVYKSLACGCLPTKIIMGMATIDMTKEFVASRNKYMADPGGDNCQALKDTFQIVGADGADGVERVGDIVMFLRITCFGKLIVTKFKGAGQPNLGGARVSSIVDRSCNPRRDFQTPKDPCVCGAAHVPGSGKGKHGTGAPCQHGRSHGGGPCPITPDPYNSTPCQVPDDTCYCAGPKPPAKLPMVCKHMEQHNMPKDCCPPGNKVIFQMPSDSCTMNHKQRAHFHLTSEGVGDVAREEPGQLVAPTAEDYSGVVYDYSRQVIKLRIGKVVEMPGRKTKFEYQFVTPAPARQKVVPVKDTRTAQCLPTCPDCCPSKSRSRKLK</sequence>
<dbReference type="Pfam" id="PF14924">
    <property type="entry name" value="MAP10_N"/>
    <property type="match status" value="1"/>
</dbReference>
<dbReference type="AlphaFoldDB" id="A0AAD7YHB0"/>
<dbReference type="Proteomes" id="UP001231518">
    <property type="component" value="Chromosome 24"/>
</dbReference>
<gene>
    <name evidence="1" type="ORF">PYW07_009974</name>
</gene>
<name>A0AAD7YHB0_MYTSE</name>
<evidence type="ECO:0000313" key="2">
    <source>
        <dbReference type="Proteomes" id="UP001231518"/>
    </source>
</evidence>
<accession>A0AAD7YHB0</accession>
<proteinExistence type="predicted"/>
<evidence type="ECO:0000313" key="1">
    <source>
        <dbReference type="EMBL" id="KAJ8715492.1"/>
    </source>
</evidence>
<protein>
    <submittedName>
        <fullName evidence="1">Uncharacterized protein</fullName>
    </submittedName>
</protein>
<organism evidence="1 2">
    <name type="scientific">Mythimna separata</name>
    <name type="common">Oriental armyworm</name>
    <name type="synonym">Pseudaletia separata</name>
    <dbReference type="NCBI Taxonomy" id="271217"/>
    <lineage>
        <taxon>Eukaryota</taxon>
        <taxon>Metazoa</taxon>
        <taxon>Ecdysozoa</taxon>
        <taxon>Arthropoda</taxon>
        <taxon>Hexapoda</taxon>
        <taxon>Insecta</taxon>
        <taxon>Pterygota</taxon>
        <taxon>Neoptera</taxon>
        <taxon>Endopterygota</taxon>
        <taxon>Lepidoptera</taxon>
        <taxon>Glossata</taxon>
        <taxon>Ditrysia</taxon>
        <taxon>Noctuoidea</taxon>
        <taxon>Noctuidae</taxon>
        <taxon>Noctuinae</taxon>
        <taxon>Hadenini</taxon>
        <taxon>Mythimna</taxon>
    </lineage>
</organism>
<dbReference type="EMBL" id="JARGEI010000018">
    <property type="protein sequence ID" value="KAJ8715492.1"/>
    <property type="molecule type" value="Genomic_DNA"/>
</dbReference>
<comment type="caution">
    <text evidence="1">The sequence shown here is derived from an EMBL/GenBank/DDBJ whole genome shotgun (WGS) entry which is preliminary data.</text>
</comment>
<reference evidence="1" key="1">
    <citation type="submission" date="2023-03" db="EMBL/GenBank/DDBJ databases">
        <title>Chromosome-level genomes of two armyworms, Mythimna separata and Mythimna loreyi, provide insights into the biosynthesis and reception of sex pheromones.</title>
        <authorList>
            <person name="Zhao H."/>
        </authorList>
    </citation>
    <scope>NUCLEOTIDE SEQUENCE</scope>
    <source>
        <strain evidence="1">BeijingLab</strain>
        <tissue evidence="1">Pupa</tissue>
    </source>
</reference>
<keyword evidence="2" id="KW-1185">Reference proteome</keyword>